<dbReference type="Proteomes" id="UP000276133">
    <property type="component" value="Unassembled WGS sequence"/>
</dbReference>
<sequence>MHDFEAGVAGRVVGGDGSGPKGGVGVEVRGFVGQAAEKNVGADSRPGVKGPLRQQFCLWLFAPLLVQRVGLAATVVLADQQALQVVQLVLVLGRLLLGGRLHDLLRRLLSVPVQAVSGRLGPETARVRRLAALCRVALRLVESGRVCRGFFVAFQIVFGRLWALHSRVQILA</sequence>
<accession>A0A3M7S2A4</accession>
<dbReference type="AlphaFoldDB" id="A0A3M7S2A4"/>
<dbReference type="EMBL" id="REGN01002164">
    <property type="protein sequence ID" value="RNA29789.1"/>
    <property type="molecule type" value="Genomic_DNA"/>
</dbReference>
<comment type="caution">
    <text evidence="1">The sequence shown here is derived from an EMBL/GenBank/DDBJ whole genome shotgun (WGS) entry which is preliminary data.</text>
</comment>
<keyword evidence="2" id="KW-1185">Reference proteome</keyword>
<evidence type="ECO:0000313" key="2">
    <source>
        <dbReference type="Proteomes" id="UP000276133"/>
    </source>
</evidence>
<organism evidence="1 2">
    <name type="scientific">Brachionus plicatilis</name>
    <name type="common">Marine rotifer</name>
    <name type="synonym">Brachionus muelleri</name>
    <dbReference type="NCBI Taxonomy" id="10195"/>
    <lineage>
        <taxon>Eukaryota</taxon>
        <taxon>Metazoa</taxon>
        <taxon>Spiralia</taxon>
        <taxon>Gnathifera</taxon>
        <taxon>Rotifera</taxon>
        <taxon>Eurotatoria</taxon>
        <taxon>Monogononta</taxon>
        <taxon>Pseudotrocha</taxon>
        <taxon>Ploima</taxon>
        <taxon>Brachionidae</taxon>
        <taxon>Brachionus</taxon>
    </lineage>
</organism>
<protein>
    <submittedName>
        <fullName evidence="1">Uncharacterized protein</fullName>
    </submittedName>
</protein>
<gene>
    <name evidence="1" type="ORF">BpHYR1_034777</name>
</gene>
<name>A0A3M7S2A4_BRAPC</name>
<evidence type="ECO:0000313" key="1">
    <source>
        <dbReference type="EMBL" id="RNA29789.1"/>
    </source>
</evidence>
<reference evidence="1 2" key="1">
    <citation type="journal article" date="2018" name="Sci. Rep.">
        <title>Genomic signatures of local adaptation to the degree of environmental predictability in rotifers.</title>
        <authorList>
            <person name="Franch-Gras L."/>
            <person name="Hahn C."/>
            <person name="Garcia-Roger E.M."/>
            <person name="Carmona M.J."/>
            <person name="Serra M."/>
            <person name="Gomez A."/>
        </authorList>
    </citation>
    <scope>NUCLEOTIDE SEQUENCE [LARGE SCALE GENOMIC DNA]</scope>
    <source>
        <strain evidence="1">HYR1</strain>
    </source>
</reference>
<proteinExistence type="predicted"/>